<dbReference type="Proteomes" id="UP000326396">
    <property type="component" value="Linkage Group LG7"/>
</dbReference>
<organism evidence="2 3">
    <name type="scientific">Mikania micrantha</name>
    <name type="common">bitter vine</name>
    <dbReference type="NCBI Taxonomy" id="192012"/>
    <lineage>
        <taxon>Eukaryota</taxon>
        <taxon>Viridiplantae</taxon>
        <taxon>Streptophyta</taxon>
        <taxon>Embryophyta</taxon>
        <taxon>Tracheophyta</taxon>
        <taxon>Spermatophyta</taxon>
        <taxon>Magnoliopsida</taxon>
        <taxon>eudicotyledons</taxon>
        <taxon>Gunneridae</taxon>
        <taxon>Pentapetalae</taxon>
        <taxon>asterids</taxon>
        <taxon>campanulids</taxon>
        <taxon>Asterales</taxon>
        <taxon>Asteraceae</taxon>
        <taxon>Asteroideae</taxon>
        <taxon>Heliantheae alliance</taxon>
        <taxon>Eupatorieae</taxon>
        <taxon>Mikania</taxon>
    </lineage>
</organism>
<name>A0A5N6M057_9ASTR</name>
<evidence type="ECO:0000313" key="3">
    <source>
        <dbReference type="Proteomes" id="UP000326396"/>
    </source>
</evidence>
<proteinExistence type="predicted"/>
<dbReference type="EMBL" id="SZYD01000017">
    <property type="protein sequence ID" value="KAD3066333.1"/>
    <property type="molecule type" value="Genomic_DNA"/>
</dbReference>
<feature type="compositionally biased region" description="Basic residues" evidence="1">
    <location>
        <begin position="67"/>
        <end position="76"/>
    </location>
</feature>
<gene>
    <name evidence="2" type="ORF">E3N88_34212</name>
</gene>
<accession>A0A5N6M057</accession>
<feature type="region of interest" description="Disordered" evidence="1">
    <location>
        <begin position="64"/>
        <end position="92"/>
    </location>
</feature>
<protein>
    <submittedName>
        <fullName evidence="2">Uncharacterized protein</fullName>
    </submittedName>
</protein>
<dbReference type="AlphaFoldDB" id="A0A5N6M057"/>
<keyword evidence="3" id="KW-1185">Reference proteome</keyword>
<reference evidence="2 3" key="1">
    <citation type="submission" date="2019-05" db="EMBL/GenBank/DDBJ databases">
        <title>Mikania micrantha, genome provides insights into the molecular mechanism of rapid growth.</title>
        <authorList>
            <person name="Liu B."/>
        </authorList>
    </citation>
    <scope>NUCLEOTIDE SEQUENCE [LARGE SCALE GENOMIC DNA]</scope>
    <source>
        <strain evidence="2">NLD-2019</strain>
        <tissue evidence="2">Leaf</tissue>
    </source>
</reference>
<sequence length="92" mass="9866">MHAVPKAHPLNVHPVPYAASYLRIQVGKVSTQWLAVEGDGGGEAARGGGAAVEQHVGDGETRWSAGMRRKKPRRGLKIQEDVEPCLQGKEVS</sequence>
<evidence type="ECO:0000313" key="2">
    <source>
        <dbReference type="EMBL" id="KAD3066333.1"/>
    </source>
</evidence>
<evidence type="ECO:0000256" key="1">
    <source>
        <dbReference type="SAM" id="MobiDB-lite"/>
    </source>
</evidence>
<comment type="caution">
    <text evidence="2">The sequence shown here is derived from an EMBL/GenBank/DDBJ whole genome shotgun (WGS) entry which is preliminary data.</text>
</comment>